<reference evidence="5 6" key="1">
    <citation type="submission" date="2024-09" db="EMBL/GenBank/DDBJ databases">
        <authorList>
            <person name="Lee S.D."/>
        </authorList>
    </citation>
    <scope>NUCLEOTIDE SEQUENCE [LARGE SCALE GENOMIC DNA]</scope>
    <source>
        <strain evidence="5 6">N8-3</strain>
    </source>
</reference>
<proteinExistence type="inferred from homology"/>
<evidence type="ECO:0000313" key="5">
    <source>
        <dbReference type="EMBL" id="MFC1418399.1"/>
    </source>
</evidence>
<evidence type="ECO:0000256" key="3">
    <source>
        <dbReference type="ARBA" id="ARBA00022801"/>
    </source>
</evidence>
<gene>
    <name evidence="5" type="ORF">ACEZDE_17385</name>
</gene>
<comment type="caution">
    <text evidence="5">The sequence shown here is derived from an EMBL/GenBank/DDBJ whole genome shotgun (WGS) entry which is preliminary data.</text>
</comment>
<comment type="similarity">
    <text evidence="1">Belongs to the peptidase S33 family.</text>
</comment>
<dbReference type="InterPro" id="IPR016292">
    <property type="entry name" value="Epoxide_hydrolase"/>
</dbReference>
<feature type="domain" description="Epoxide hydrolase N-terminal" evidence="4">
    <location>
        <begin position="14"/>
        <end position="119"/>
    </location>
</feature>
<evidence type="ECO:0000259" key="4">
    <source>
        <dbReference type="Pfam" id="PF06441"/>
    </source>
</evidence>
<keyword evidence="2" id="KW-0058">Aromatic hydrocarbons catabolism</keyword>
<sequence length="383" mass="42427">MEHTKNSASTDARIHPFRIDIPQAELDDLRDRLVRTRWGSQVPGTGWSRGVPNDYLKGLADYWADGFDWRKAEIELNEYPQFTTEIDGQNVHFLHVRSENPDAVPLLLVHDWPCSVVQFAEVIRPLSQDFHVVVTSTPGTGFSGPMQEAGWNTGRIAGAFVELMDRLGYDRYGVQGTGGGAWIAADMGRQAPDRVIGIHVNGLITFPSGDPAEFEGLTEAEQGRLARLEAFREDKMGFNAIQSTRPHTVAFGLNDSPVGQAAWIAEKFKEWTDETADLPEDAVGRDRLLANISVYWFTGTAGSSANLYYESGHDASAWAPKPRGTVPTGVAVALSTDVAIRKFAERDHNVTYWSELERGGNFLALEQPELFVADVRAFFDTVK</sequence>
<dbReference type="EC" id="3.-.-.-" evidence="5"/>
<organism evidence="5 6">
    <name type="scientific">Streptacidiphilus cavernicola</name>
    <dbReference type="NCBI Taxonomy" id="3342716"/>
    <lineage>
        <taxon>Bacteria</taxon>
        <taxon>Bacillati</taxon>
        <taxon>Actinomycetota</taxon>
        <taxon>Actinomycetes</taxon>
        <taxon>Kitasatosporales</taxon>
        <taxon>Streptomycetaceae</taxon>
        <taxon>Streptacidiphilus</taxon>
    </lineage>
</organism>
<dbReference type="PANTHER" id="PTHR21661">
    <property type="entry name" value="EPOXIDE HYDROLASE 1-RELATED"/>
    <property type="match status" value="1"/>
</dbReference>
<dbReference type="GO" id="GO:0016787">
    <property type="term" value="F:hydrolase activity"/>
    <property type="evidence" value="ECO:0007669"/>
    <property type="project" value="UniProtKB-KW"/>
</dbReference>
<dbReference type="InterPro" id="IPR010497">
    <property type="entry name" value="Epoxide_hydro_N"/>
</dbReference>
<protein>
    <submittedName>
        <fullName evidence="5">Epoxide hydrolase family protein</fullName>
        <ecNumber evidence="5">3.-.-.-</ecNumber>
    </submittedName>
</protein>
<evidence type="ECO:0000256" key="2">
    <source>
        <dbReference type="ARBA" id="ARBA00022797"/>
    </source>
</evidence>
<evidence type="ECO:0000313" key="6">
    <source>
        <dbReference type="Proteomes" id="UP001592531"/>
    </source>
</evidence>
<keyword evidence="3 5" id="KW-0378">Hydrolase</keyword>
<keyword evidence="6" id="KW-1185">Reference proteome</keyword>
<evidence type="ECO:0000256" key="1">
    <source>
        <dbReference type="ARBA" id="ARBA00010088"/>
    </source>
</evidence>
<dbReference type="PANTHER" id="PTHR21661:SF35">
    <property type="entry name" value="EPOXIDE HYDROLASE"/>
    <property type="match status" value="1"/>
</dbReference>
<dbReference type="Pfam" id="PF06441">
    <property type="entry name" value="EHN"/>
    <property type="match status" value="1"/>
</dbReference>
<name>A0ABV6VX99_9ACTN</name>
<dbReference type="PIRSF" id="PIRSF001112">
    <property type="entry name" value="Epoxide_hydrolase"/>
    <property type="match status" value="1"/>
</dbReference>
<dbReference type="RefSeq" id="WP_380537196.1">
    <property type="nucleotide sequence ID" value="NZ_JBHFAB010000012.1"/>
</dbReference>
<accession>A0ABV6VX99</accession>
<dbReference type="SUPFAM" id="SSF53474">
    <property type="entry name" value="alpha/beta-Hydrolases"/>
    <property type="match status" value="1"/>
</dbReference>
<dbReference type="Proteomes" id="UP001592531">
    <property type="component" value="Unassembled WGS sequence"/>
</dbReference>
<dbReference type="EMBL" id="JBHFAB010000012">
    <property type="protein sequence ID" value="MFC1418399.1"/>
    <property type="molecule type" value="Genomic_DNA"/>
</dbReference>
<dbReference type="Gene3D" id="3.40.50.1820">
    <property type="entry name" value="alpha/beta hydrolase"/>
    <property type="match status" value="1"/>
</dbReference>
<dbReference type="InterPro" id="IPR029058">
    <property type="entry name" value="AB_hydrolase_fold"/>
</dbReference>